<reference evidence="1" key="2">
    <citation type="submission" date="2023-05" db="EMBL/GenBank/DDBJ databases">
        <authorList>
            <person name="Fouks B."/>
        </authorList>
    </citation>
    <scope>NUCLEOTIDE SEQUENCE</scope>
    <source>
        <strain evidence="1">Stay&amp;Tobe</strain>
        <tissue evidence="1">Testes</tissue>
    </source>
</reference>
<feature type="non-terminal residue" evidence="1">
    <location>
        <position position="51"/>
    </location>
</feature>
<organism evidence="1 2">
    <name type="scientific">Diploptera punctata</name>
    <name type="common">Pacific beetle cockroach</name>
    <dbReference type="NCBI Taxonomy" id="6984"/>
    <lineage>
        <taxon>Eukaryota</taxon>
        <taxon>Metazoa</taxon>
        <taxon>Ecdysozoa</taxon>
        <taxon>Arthropoda</taxon>
        <taxon>Hexapoda</taxon>
        <taxon>Insecta</taxon>
        <taxon>Pterygota</taxon>
        <taxon>Neoptera</taxon>
        <taxon>Polyneoptera</taxon>
        <taxon>Dictyoptera</taxon>
        <taxon>Blattodea</taxon>
        <taxon>Blaberoidea</taxon>
        <taxon>Blaberidae</taxon>
        <taxon>Diplopterinae</taxon>
        <taxon>Diploptera</taxon>
    </lineage>
</organism>
<accession>A0AAD8EMA2</accession>
<keyword evidence="2" id="KW-1185">Reference proteome</keyword>
<proteinExistence type="predicted"/>
<protein>
    <submittedName>
        <fullName evidence="1">Uncharacterized protein</fullName>
    </submittedName>
</protein>
<dbReference type="Proteomes" id="UP001233999">
    <property type="component" value="Unassembled WGS sequence"/>
</dbReference>
<reference evidence="1" key="1">
    <citation type="journal article" date="2023" name="IScience">
        <title>Live-bearing cockroach genome reveals convergent evolutionary mechanisms linked to viviparity in insects and beyond.</title>
        <authorList>
            <person name="Fouks B."/>
            <person name="Harrison M.C."/>
            <person name="Mikhailova A.A."/>
            <person name="Marchal E."/>
            <person name="English S."/>
            <person name="Carruthers M."/>
            <person name="Jennings E.C."/>
            <person name="Chiamaka E.L."/>
            <person name="Frigard R.A."/>
            <person name="Pippel M."/>
            <person name="Attardo G.M."/>
            <person name="Benoit J.B."/>
            <person name="Bornberg-Bauer E."/>
            <person name="Tobe S.S."/>
        </authorList>
    </citation>
    <scope>NUCLEOTIDE SEQUENCE</scope>
    <source>
        <strain evidence="1">Stay&amp;Tobe</strain>
    </source>
</reference>
<evidence type="ECO:0000313" key="2">
    <source>
        <dbReference type="Proteomes" id="UP001233999"/>
    </source>
</evidence>
<feature type="non-terminal residue" evidence="1">
    <location>
        <position position="1"/>
    </location>
</feature>
<dbReference type="AlphaFoldDB" id="A0AAD8EMA2"/>
<dbReference type="EMBL" id="JASPKZ010002335">
    <property type="protein sequence ID" value="KAJ9595483.1"/>
    <property type="molecule type" value="Genomic_DNA"/>
</dbReference>
<name>A0AAD8EMA2_DIPPU</name>
<comment type="caution">
    <text evidence="1">The sequence shown here is derived from an EMBL/GenBank/DDBJ whole genome shotgun (WGS) entry which is preliminary data.</text>
</comment>
<sequence>LSIHIVCLYFEIREIYIDYCIVCTQKNIVVSSSLITIPPMPTTSAKVWDDQ</sequence>
<gene>
    <name evidence="1" type="ORF">L9F63_013331</name>
</gene>
<evidence type="ECO:0000313" key="1">
    <source>
        <dbReference type="EMBL" id="KAJ9595483.1"/>
    </source>
</evidence>